<dbReference type="NCBIfam" id="TIGR01027">
    <property type="entry name" value="proB"/>
    <property type="match status" value="1"/>
</dbReference>
<evidence type="ECO:0000313" key="13">
    <source>
        <dbReference type="Proteomes" id="UP000034164"/>
    </source>
</evidence>
<organism evidence="12 13">
    <name type="scientific">[Emmonsia] crescens</name>
    <dbReference type="NCBI Taxonomy" id="73230"/>
    <lineage>
        <taxon>Eukaryota</taxon>
        <taxon>Fungi</taxon>
        <taxon>Dikarya</taxon>
        <taxon>Ascomycota</taxon>
        <taxon>Pezizomycotina</taxon>
        <taxon>Eurotiomycetes</taxon>
        <taxon>Eurotiomycetidae</taxon>
        <taxon>Onygenales</taxon>
        <taxon>Ajellomycetaceae</taxon>
        <taxon>Emergomyces</taxon>
    </lineage>
</organism>
<dbReference type="InterPro" id="IPR036974">
    <property type="entry name" value="PUA_sf"/>
</dbReference>
<dbReference type="FunFam" id="2.30.130.10:FF:000008">
    <property type="entry name" value="Glutamate 5-kinase"/>
    <property type="match status" value="1"/>
</dbReference>
<dbReference type="GO" id="GO:1901607">
    <property type="term" value="P:alpha-amino acid biosynthetic process"/>
    <property type="evidence" value="ECO:0007669"/>
    <property type="project" value="UniProtKB-ARBA"/>
</dbReference>
<keyword evidence="4" id="KW-0641">Proline biosynthesis</keyword>
<dbReference type="PRINTS" id="PR00474">
    <property type="entry name" value="GLU5KINASE"/>
</dbReference>
<dbReference type="CDD" id="cd04242">
    <property type="entry name" value="AAK_G5K_ProB"/>
    <property type="match status" value="1"/>
</dbReference>
<dbReference type="InterPro" id="IPR011529">
    <property type="entry name" value="Glu_5kinase"/>
</dbReference>
<dbReference type="InterPro" id="IPR001048">
    <property type="entry name" value="Asp/Glu/Uridylate_kinase"/>
</dbReference>
<evidence type="ECO:0000256" key="9">
    <source>
        <dbReference type="ARBA" id="ARBA00061601"/>
    </source>
</evidence>
<dbReference type="Gene3D" id="3.40.1160.10">
    <property type="entry name" value="Acetylglutamate kinase-like"/>
    <property type="match status" value="1"/>
</dbReference>
<dbReference type="InterPro" id="IPR041739">
    <property type="entry name" value="G5K_ProB"/>
</dbReference>
<evidence type="ECO:0000256" key="4">
    <source>
        <dbReference type="ARBA" id="ARBA00022650"/>
    </source>
</evidence>
<dbReference type="HAMAP" id="MF_00456">
    <property type="entry name" value="ProB"/>
    <property type="match status" value="1"/>
</dbReference>
<dbReference type="InterPro" id="IPR036393">
    <property type="entry name" value="AceGlu_kinase-like_sf"/>
</dbReference>
<evidence type="ECO:0000256" key="7">
    <source>
        <dbReference type="ARBA" id="ARBA00022777"/>
    </source>
</evidence>
<dbReference type="EMBL" id="LCZI01001668">
    <property type="protein sequence ID" value="KKZ59637.1"/>
    <property type="molecule type" value="Genomic_DNA"/>
</dbReference>
<sequence>MKGQRAFTIVIKLGTSSIVDEVTHEPILSILTLIVETTAKLLRDGHRVIIVSSGAVGVGLRRMDVDTRPTHLPRIQALAAVGQCRLMSLWDGLFAHLRQPVAQILLTRNDIADTTQYRNAQNTLTELLNMGVVPIVNENDTLAVSEIKFGDNDTLSAITAGMVGADYLFLMTDVDGLYTSNPRTNPDAQVIEVVSDISNLEADVSTAGSSLGTGGMSTKIVAARLATSAGAYVATLNKSSLLPAGVVGVEGHFGQQEAVRLVVVERRSTSASALNGDFPLQGESPREVGRALVNYGSNEIARIKGLRSTQILSVLGYADSEYVALRENIAFFQTVERTSRPTTPGLDSEFRVLNGTPSRES</sequence>
<dbReference type="GO" id="GO:0003723">
    <property type="term" value="F:RNA binding"/>
    <property type="evidence" value="ECO:0007669"/>
    <property type="project" value="InterPro"/>
</dbReference>
<comment type="caution">
    <text evidence="12">The sequence shown here is derived from an EMBL/GenBank/DDBJ whole genome shotgun (WGS) entry which is preliminary data.</text>
</comment>
<dbReference type="InterPro" id="IPR001057">
    <property type="entry name" value="Glu/AcGlu_kinase"/>
</dbReference>
<accession>A0A0G2HP68</accession>
<dbReference type="InterPro" id="IPR005715">
    <property type="entry name" value="Glu_5kinase/COase_Synthase"/>
</dbReference>
<evidence type="ECO:0000256" key="1">
    <source>
        <dbReference type="ARBA" id="ARBA00004496"/>
    </source>
</evidence>
<evidence type="ECO:0000256" key="10">
    <source>
        <dbReference type="SAM" id="MobiDB-lite"/>
    </source>
</evidence>
<keyword evidence="7" id="KW-0418">Kinase</keyword>
<dbReference type="PIRSF" id="PIRSF000729">
    <property type="entry name" value="GK"/>
    <property type="match status" value="1"/>
</dbReference>
<dbReference type="SUPFAM" id="SSF53633">
    <property type="entry name" value="Carbamate kinase-like"/>
    <property type="match status" value="1"/>
</dbReference>
<keyword evidence="2" id="KW-0963">Cytoplasm</keyword>
<feature type="domain" description="PUA" evidence="11">
    <location>
        <begin position="223"/>
        <end position="324"/>
    </location>
</feature>
<dbReference type="SUPFAM" id="SSF88697">
    <property type="entry name" value="PUA domain-like"/>
    <property type="match status" value="1"/>
</dbReference>
<dbReference type="OrthoDB" id="409889at2759"/>
<evidence type="ECO:0000256" key="8">
    <source>
        <dbReference type="ARBA" id="ARBA00022840"/>
    </source>
</evidence>
<dbReference type="GO" id="GO:0005829">
    <property type="term" value="C:cytosol"/>
    <property type="evidence" value="ECO:0007669"/>
    <property type="project" value="TreeGrafter"/>
</dbReference>
<dbReference type="InterPro" id="IPR002478">
    <property type="entry name" value="PUA"/>
</dbReference>
<evidence type="ECO:0000313" key="12">
    <source>
        <dbReference type="EMBL" id="KKZ59637.1"/>
    </source>
</evidence>
<dbReference type="SMART" id="SM00359">
    <property type="entry name" value="PUA"/>
    <property type="match status" value="1"/>
</dbReference>
<evidence type="ECO:0000259" key="11">
    <source>
        <dbReference type="SMART" id="SM00359"/>
    </source>
</evidence>
<dbReference type="PROSITE" id="PS50890">
    <property type="entry name" value="PUA"/>
    <property type="match status" value="1"/>
</dbReference>
<dbReference type="CDD" id="cd21157">
    <property type="entry name" value="PUA_G5K"/>
    <property type="match status" value="1"/>
</dbReference>
<dbReference type="FunFam" id="3.40.1160.10:FF:000020">
    <property type="entry name" value="Glutamate 5-kinase"/>
    <property type="match status" value="1"/>
</dbReference>
<dbReference type="GO" id="GO:0004349">
    <property type="term" value="F:glutamate 5-kinase activity"/>
    <property type="evidence" value="ECO:0007669"/>
    <property type="project" value="InterPro"/>
</dbReference>
<dbReference type="Proteomes" id="UP000034164">
    <property type="component" value="Unassembled WGS sequence"/>
</dbReference>
<evidence type="ECO:0000256" key="5">
    <source>
        <dbReference type="ARBA" id="ARBA00022679"/>
    </source>
</evidence>
<evidence type="ECO:0000256" key="6">
    <source>
        <dbReference type="ARBA" id="ARBA00022741"/>
    </source>
</evidence>
<dbReference type="InterPro" id="IPR019797">
    <property type="entry name" value="Glutamate_5-kinase_CS"/>
</dbReference>
<comment type="similarity">
    <text evidence="9">Belongs to the glutamate 5-kinase family.</text>
</comment>
<proteinExistence type="inferred from homology"/>
<dbReference type="GO" id="GO:0005524">
    <property type="term" value="F:ATP binding"/>
    <property type="evidence" value="ECO:0007669"/>
    <property type="project" value="UniProtKB-KW"/>
</dbReference>
<reference evidence="13" key="1">
    <citation type="journal article" date="2015" name="PLoS Genet.">
        <title>The dynamic genome and transcriptome of the human fungal pathogen Blastomyces and close relative Emmonsia.</title>
        <authorList>
            <person name="Munoz J.F."/>
            <person name="Gauthier G.M."/>
            <person name="Desjardins C.A."/>
            <person name="Gallo J.E."/>
            <person name="Holder J."/>
            <person name="Sullivan T.D."/>
            <person name="Marty A.J."/>
            <person name="Carmen J.C."/>
            <person name="Chen Z."/>
            <person name="Ding L."/>
            <person name="Gujja S."/>
            <person name="Magrini V."/>
            <person name="Misas E."/>
            <person name="Mitreva M."/>
            <person name="Priest M."/>
            <person name="Saif S."/>
            <person name="Whiston E.A."/>
            <person name="Young S."/>
            <person name="Zeng Q."/>
            <person name="Goldman W.E."/>
            <person name="Mardis E.R."/>
            <person name="Taylor J.W."/>
            <person name="McEwen J.G."/>
            <person name="Clay O.K."/>
            <person name="Klein B.S."/>
            <person name="Cuomo C.A."/>
        </authorList>
    </citation>
    <scope>NUCLEOTIDE SEQUENCE [LARGE SCALE GENOMIC DNA]</scope>
    <source>
        <strain evidence="13">UAMH 3008</strain>
    </source>
</reference>
<keyword evidence="8" id="KW-0067">ATP-binding</keyword>
<gene>
    <name evidence="12" type="ORF">EMCG_05395</name>
</gene>
<keyword evidence="6" id="KW-0547">Nucleotide-binding</keyword>
<evidence type="ECO:0000256" key="2">
    <source>
        <dbReference type="ARBA" id="ARBA00022490"/>
    </source>
</evidence>
<dbReference type="AlphaFoldDB" id="A0A0G2HP68"/>
<name>A0A0G2HP68_9EURO</name>
<dbReference type="PANTHER" id="PTHR43654">
    <property type="entry name" value="GLUTAMATE 5-KINASE"/>
    <property type="match status" value="1"/>
</dbReference>
<dbReference type="PANTHER" id="PTHR43654:SF3">
    <property type="entry name" value="GLUTAMATE 5-KINASE"/>
    <property type="match status" value="1"/>
</dbReference>
<evidence type="ECO:0000256" key="3">
    <source>
        <dbReference type="ARBA" id="ARBA00022605"/>
    </source>
</evidence>
<dbReference type="VEuPathDB" id="FungiDB:EMCG_05395"/>
<keyword evidence="3" id="KW-0028">Amino-acid biosynthesis</keyword>
<dbReference type="Pfam" id="PF00696">
    <property type="entry name" value="AA_kinase"/>
    <property type="match status" value="1"/>
</dbReference>
<dbReference type="PROSITE" id="PS00902">
    <property type="entry name" value="GLUTAMATE_5_KINASE"/>
    <property type="match status" value="1"/>
</dbReference>
<protein>
    <submittedName>
        <fullName evidence="12">Glutamate 5-kinase</fullName>
    </submittedName>
</protein>
<keyword evidence="5" id="KW-0808">Transferase</keyword>
<comment type="subcellular location">
    <subcellularLocation>
        <location evidence="1">Cytoplasm</location>
    </subcellularLocation>
</comment>
<dbReference type="Gene3D" id="2.30.130.10">
    <property type="entry name" value="PUA domain"/>
    <property type="match status" value="1"/>
</dbReference>
<dbReference type="InterPro" id="IPR015947">
    <property type="entry name" value="PUA-like_sf"/>
</dbReference>
<feature type="region of interest" description="Disordered" evidence="10">
    <location>
        <begin position="340"/>
        <end position="361"/>
    </location>
</feature>